<dbReference type="SUPFAM" id="SSF52540">
    <property type="entry name" value="P-loop containing nucleoside triphosphate hydrolases"/>
    <property type="match status" value="1"/>
</dbReference>
<evidence type="ECO:0000256" key="4">
    <source>
        <dbReference type="ARBA" id="ARBA00023004"/>
    </source>
</evidence>
<evidence type="ECO:0000256" key="1">
    <source>
        <dbReference type="ARBA" id="ARBA00022723"/>
    </source>
</evidence>
<organism evidence="7 8">
    <name type="scientific">Capsaspora owczarzaki (strain ATCC 30864)</name>
    <dbReference type="NCBI Taxonomy" id="595528"/>
    <lineage>
        <taxon>Eukaryota</taxon>
        <taxon>Filasterea</taxon>
        <taxon>Capsaspora</taxon>
    </lineage>
</organism>
<dbReference type="InterPro" id="IPR027417">
    <property type="entry name" value="P-loop_NTPase"/>
</dbReference>
<dbReference type="RefSeq" id="XP_004347860.1">
    <property type="nucleotide sequence ID" value="XM_004347810.2"/>
</dbReference>
<dbReference type="InterPro" id="IPR033756">
    <property type="entry name" value="YlxH/NBP35"/>
</dbReference>
<sequence>MQKAGGEDEIATAAGCPSDSGMAGRASACEGCPGRELCSQQGGVDPDQAGINVRMNAIRHKVIVLSGKGGVGKSSVAATLAMALAAAGHKVGIVDLDICGPSVPKLLGVEGMPVVNSEYGWLPLKSPHYDIKVMSVGSLLTDADSAIVWRGPRKTGIIKRFLKDTLWGRLDFLIFDTPPGTSDEHLTVLSALKQAKPDGAVLVSTPQDSALVTVRKEITFCNKMGLRILGVVENMAGYVCPCCGEHTDIFSSKGAQKLATEFNLPYLGQVPLDPTLTQQCETGSDIFKAAPNSVSAKAMSTIANTVLEMVKQSR</sequence>
<dbReference type="GO" id="GO:0005524">
    <property type="term" value="F:ATP binding"/>
    <property type="evidence" value="ECO:0007669"/>
    <property type="project" value="UniProtKB-KW"/>
</dbReference>
<dbReference type="PANTHER" id="PTHR23264">
    <property type="entry name" value="NUCLEOTIDE-BINDING PROTEIN NBP35 YEAST -RELATED"/>
    <property type="match status" value="1"/>
</dbReference>
<dbReference type="EMBL" id="KE346365">
    <property type="protein sequence ID" value="KJE93215.1"/>
    <property type="molecule type" value="Genomic_DNA"/>
</dbReference>
<evidence type="ECO:0000313" key="8">
    <source>
        <dbReference type="Proteomes" id="UP000008743"/>
    </source>
</evidence>
<keyword evidence="5" id="KW-0411">Iron-sulfur</keyword>
<keyword evidence="4" id="KW-0408">Iron</keyword>
<evidence type="ECO:0000256" key="3">
    <source>
        <dbReference type="ARBA" id="ARBA00022840"/>
    </source>
</evidence>
<dbReference type="FunFam" id="3.40.50.300:FF:001119">
    <property type="entry name" value="Iron-sulfur cluster carrier protein"/>
    <property type="match status" value="1"/>
</dbReference>
<dbReference type="InterPro" id="IPR019591">
    <property type="entry name" value="Mrp/NBP35_ATP-bd"/>
</dbReference>
<dbReference type="CDD" id="cd02037">
    <property type="entry name" value="Mrp_NBP35"/>
    <property type="match status" value="1"/>
</dbReference>
<keyword evidence="2" id="KW-0547">Nucleotide-binding</keyword>
<name>A0A0D2WPE1_CAPO3</name>
<gene>
    <name evidence="7" type="ORF">CAOG_004035</name>
</gene>
<evidence type="ECO:0000313" key="7">
    <source>
        <dbReference type="EMBL" id="KJE93215.1"/>
    </source>
</evidence>
<dbReference type="HAMAP" id="MF_02040">
    <property type="entry name" value="Mrp_NBP35"/>
    <property type="match status" value="1"/>
</dbReference>
<dbReference type="AlphaFoldDB" id="A0A0D2WPE1"/>
<evidence type="ECO:0000256" key="5">
    <source>
        <dbReference type="ARBA" id="ARBA00023014"/>
    </source>
</evidence>
<dbReference type="PANTHER" id="PTHR23264:SF21">
    <property type="entry name" value="NUCLEOTIDE BINDING PROTEIN 1-LIKE PROTEIN"/>
    <property type="match status" value="1"/>
</dbReference>
<keyword evidence="8" id="KW-1185">Reference proteome</keyword>
<proteinExistence type="inferred from homology"/>
<evidence type="ECO:0000256" key="6">
    <source>
        <dbReference type="SAM" id="MobiDB-lite"/>
    </source>
</evidence>
<dbReference type="GO" id="GO:0016226">
    <property type="term" value="P:iron-sulfur cluster assembly"/>
    <property type="evidence" value="ECO:0007669"/>
    <property type="project" value="InterPro"/>
</dbReference>
<dbReference type="GO" id="GO:0140663">
    <property type="term" value="F:ATP-dependent FeS chaperone activity"/>
    <property type="evidence" value="ECO:0007669"/>
    <property type="project" value="InterPro"/>
</dbReference>
<evidence type="ECO:0000256" key="2">
    <source>
        <dbReference type="ARBA" id="ARBA00022741"/>
    </source>
</evidence>
<keyword evidence="3" id="KW-0067">ATP-binding</keyword>
<dbReference type="InParanoid" id="A0A0D2WPE1"/>
<keyword evidence="1" id="KW-0479">Metal-binding</keyword>
<dbReference type="PhylomeDB" id="A0A0D2WPE1"/>
<dbReference type="Proteomes" id="UP000008743">
    <property type="component" value="Unassembled WGS sequence"/>
</dbReference>
<feature type="region of interest" description="Disordered" evidence="6">
    <location>
        <begin position="1"/>
        <end position="23"/>
    </location>
</feature>
<reference evidence="8" key="1">
    <citation type="submission" date="2011-02" db="EMBL/GenBank/DDBJ databases">
        <title>The Genome Sequence of Capsaspora owczarzaki ATCC 30864.</title>
        <authorList>
            <person name="Russ C."/>
            <person name="Cuomo C."/>
            <person name="Burger G."/>
            <person name="Gray M.W."/>
            <person name="Holland P.W.H."/>
            <person name="King N."/>
            <person name="Lang F.B.F."/>
            <person name="Roger A.J."/>
            <person name="Ruiz-Trillo I."/>
            <person name="Young S.K."/>
            <person name="Zeng Q."/>
            <person name="Gargeya S."/>
            <person name="Alvarado L."/>
            <person name="Berlin A."/>
            <person name="Chapman S.B."/>
            <person name="Chen Z."/>
            <person name="Freedman E."/>
            <person name="Gellesch M."/>
            <person name="Goldberg J."/>
            <person name="Griggs A."/>
            <person name="Gujja S."/>
            <person name="Heilman E."/>
            <person name="Heiman D."/>
            <person name="Howarth C."/>
            <person name="Mehta T."/>
            <person name="Neiman D."/>
            <person name="Pearson M."/>
            <person name="Roberts A."/>
            <person name="Saif S."/>
            <person name="Shea T."/>
            <person name="Shenoy N."/>
            <person name="Sisk P."/>
            <person name="Stolte C."/>
            <person name="Sykes S."/>
            <person name="White J."/>
            <person name="Yandava C."/>
            <person name="Haas B."/>
            <person name="Nusbaum C."/>
            <person name="Birren B."/>
        </authorList>
    </citation>
    <scope>NUCLEOTIDE SEQUENCE</scope>
    <source>
        <strain evidence="8">ATCC 30864</strain>
    </source>
</reference>
<dbReference type="Gene3D" id="3.40.50.300">
    <property type="entry name" value="P-loop containing nucleotide triphosphate hydrolases"/>
    <property type="match status" value="1"/>
</dbReference>
<dbReference type="eggNOG" id="KOG3022">
    <property type="taxonomic scope" value="Eukaryota"/>
</dbReference>
<protein>
    <submittedName>
        <fullName evidence="7">Cytosolic Fe-S cluster assembling factor nbp35</fullName>
    </submittedName>
</protein>
<dbReference type="OMA" id="CEGCPGQ"/>
<dbReference type="OrthoDB" id="1741334at2759"/>
<dbReference type="GO" id="GO:0051536">
    <property type="term" value="F:iron-sulfur cluster binding"/>
    <property type="evidence" value="ECO:0007669"/>
    <property type="project" value="UniProtKB-KW"/>
</dbReference>
<dbReference type="STRING" id="595528.A0A0D2WPE1"/>
<dbReference type="GO" id="GO:0046872">
    <property type="term" value="F:metal ion binding"/>
    <property type="evidence" value="ECO:0007669"/>
    <property type="project" value="UniProtKB-KW"/>
</dbReference>
<accession>A0A0D2WPE1</accession>
<dbReference type="GO" id="GO:0005829">
    <property type="term" value="C:cytosol"/>
    <property type="evidence" value="ECO:0007669"/>
    <property type="project" value="TreeGrafter"/>
</dbReference>
<dbReference type="Pfam" id="PF10609">
    <property type="entry name" value="ParA"/>
    <property type="match status" value="1"/>
</dbReference>